<accession>A0A060N6I0</accession>
<name>A0A060N6I0_CLOBO</name>
<gene>
    <name evidence="2" type="ORF">CBO05P2_200</name>
</gene>
<feature type="transmembrane region" description="Helical" evidence="1">
    <location>
        <begin position="30"/>
        <end position="63"/>
    </location>
</feature>
<sequence>MSKELCISIVVALLVLAVLLYLLFTNLLAFMIVVPFLFVILTVLFPVACEDALELIIVNFVLFLRN</sequence>
<feature type="transmembrane region" description="Helical" evidence="1">
    <location>
        <begin position="5"/>
        <end position="24"/>
    </location>
</feature>
<evidence type="ECO:0000256" key="1">
    <source>
        <dbReference type="SAM" id="Phobius"/>
    </source>
</evidence>
<keyword evidence="2" id="KW-0675">Receptor</keyword>
<keyword evidence="1" id="KW-1133">Transmembrane helix</keyword>
<keyword evidence="1" id="KW-0472">Membrane</keyword>
<dbReference type="HOGENOM" id="CLU_2823429_0_0_9"/>
<organism evidence="2">
    <name type="scientific">Clostridium botulinum B str. Osaka05</name>
    <dbReference type="NCBI Taxonomy" id="1407017"/>
    <lineage>
        <taxon>Bacteria</taxon>
        <taxon>Bacillati</taxon>
        <taxon>Bacillota</taxon>
        <taxon>Clostridia</taxon>
        <taxon>Eubacteriales</taxon>
        <taxon>Clostridiaceae</taxon>
        <taxon>Clostridium</taxon>
    </lineage>
</organism>
<dbReference type="EMBL" id="BA000059">
    <property type="protein sequence ID" value="BAO05225.1"/>
    <property type="molecule type" value="Genomic_DNA"/>
</dbReference>
<keyword evidence="1" id="KW-0812">Transmembrane</keyword>
<dbReference type="RefSeq" id="WP_030032420.1">
    <property type="nucleotide sequence ID" value="NZ_BA000059.1"/>
</dbReference>
<protein>
    <submittedName>
        <fullName evidence="2">Olfactory receptor MOR135-5</fullName>
    </submittedName>
</protein>
<reference evidence="2" key="1">
    <citation type="submission" date="2013-10" db="EMBL/GenBank/DDBJ databases">
        <title>Draft genome sequence of Clostridium botulinum type B strain Osaka05.</title>
        <authorList>
            <person name="Sakaguchi Y."/>
            <person name="Hosomi K."/>
            <person name="Uchiyama J."/>
            <person name="Ogura Y."/>
            <person name="Sakaguchi M."/>
            <person name="Kohda T."/>
            <person name="Mukamoto M."/>
            <person name="Misawa N."/>
            <person name="Matsuzaki S."/>
            <person name="Hayashi T."/>
            <person name="Kozaki S."/>
        </authorList>
    </citation>
    <scope>NUCLEOTIDE SEQUENCE</scope>
    <source>
        <strain evidence="2">Osaka05</strain>
    </source>
</reference>
<evidence type="ECO:0000313" key="2">
    <source>
        <dbReference type="EMBL" id="BAO05225.1"/>
    </source>
</evidence>
<proteinExistence type="predicted"/>
<dbReference type="AlphaFoldDB" id="A0A060N6I0"/>
<dbReference type="Proteomes" id="UP000054164">
    <property type="component" value="Unassembled WGS sequence"/>
</dbReference>